<sequence>MIGKNGVSPAAKK</sequence>
<name>A0ACC1BRV0_9ROSI</name>
<gene>
    <name evidence="1" type="ORF">Patl1_06225</name>
</gene>
<dbReference type="EMBL" id="CM047899">
    <property type="protein sequence ID" value="KAJ0101823.1"/>
    <property type="molecule type" value="Genomic_DNA"/>
</dbReference>
<evidence type="ECO:0000313" key="1">
    <source>
        <dbReference type="EMBL" id="KAJ0101823.1"/>
    </source>
</evidence>
<comment type="caution">
    <text evidence="1">The sequence shown here is derived from an EMBL/GenBank/DDBJ whole genome shotgun (WGS) entry which is preliminary data.</text>
</comment>
<proteinExistence type="predicted"/>
<accession>A0ACC1BRV0</accession>
<dbReference type="Proteomes" id="UP001164250">
    <property type="component" value="Chromosome 3"/>
</dbReference>
<protein>
    <submittedName>
        <fullName evidence="1">Uncharacterized protein</fullName>
    </submittedName>
</protein>
<keyword evidence="2" id="KW-1185">Reference proteome</keyword>
<evidence type="ECO:0000313" key="2">
    <source>
        <dbReference type="Proteomes" id="UP001164250"/>
    </source>
</evidence>
<reference evidence="2" key="1">
    <citation type="journal article" date="2023" name="G3 (Bethesda)">
        <title>Genome assembly and association tests identify interacting loci associated with vigor, precocity, and sex in interspecific pistachio rootstocks.</title>
        <authorList>
            <person name="Palmer W."/>
            <person name="Jacygrad E."/>
            <person name="Sagayaradj S."/>
            <person name="Cavanaugh K."/>
            <person name="Han R."/>
            <person name="Bertier L."/>
            <person name="Beede B."/>
            <person name="Kafkas S."/>
            <person name="Golino D."/>
            <person name="Preece J."/>
            <person name="Michelmore R."/>
        </authorList>
    </citation>
    <scope>NUCLEOTIDE SEQUENCE [LARGE SCALE GENOMIC DNA]</scope>
</reference>
<organism evidence="1 2">
    <name type="scientific">Pistacia atlantica</name>
    <dbReference type="NCBI Taxonomy" id="434234"/>
    <lineage>
        <taxon>Eukaryota</taxon>
        <taxon>Viridiplantae</taxon>
        <taxon>Streptophyta</taxon>
        <taxon>Embryophyta</taxon>
        <taxon>Tracheophyta</taxon>
        <taxon>Spermatophyta</taxon>
        <taxon>Magnoliopsida</taxon>
        <taxon>eudicotyledons</taxon>
        <taxon>Gunneridae</taxon>
        <taxon>Pentapetalae</taxon>
        <taxon>rosids</taxon>
        <taxon>malvids</taxon>
        <taxon>Sapindales</taxon>
        <taxon>Anacardiaceae</taxon>
        <taxon>Pistacia</taxon>
    </lineage>
</organism>